<evidence type="ECO:0000256" key="2">
    <source>
        <dbReference type="SAM" id="SignalP"/>
    </source>
</evidence>
<evidence type="ECO:0000313" key="3">
    <source>
        <dbReference type="EMBL" id="KAK6505618.1"/>
    </source>
</evidence>
<dbReference type="AlphaFoldDB" id="A0AAV9WDQ3"/>
<dbReference type="Proteomes" id="UP001370758">
    <property type="component" value="Unassembled WGS sequence"/>
</dbReference>
<reference evidence="3 4" key="1">
    <citation type="submission" date="2023-08" db="EMBL/GenBank/DDBJ databases">
        <authorList>
            <person name="Palmer J.M."/>
        </authorList>
    </citation>
    <scope>NUCLEOTIDE SEQUENCE [LARGE SCALE GENOMIC DNA]</scope>
    <source>
        <strain evidence="3 4">TWF481</strain>
    </source>
</reference>
<keyword evidence="4" id="KW-1185">Reference proteome</keyword>
<keyword evidence="2" id="KW-0732">Signal</keyword>
<organism evidence="3 4">
    <name type="scientific">Arthrobotrys musiformis</name>
    <dbReference type="NCBI Taxonomy" id="47236"/>
    <lineage>
        <taxon>Eukaryota</taxon>
        <taxon>Fungi</taxon>
        <taxon>Dikarya</taxon>
        <taxon>Ascomycota</taxon>
        <taxon>Pezizomycotina</taxon>
        <taxon>Orbiliomycetes</taxon>
        <taxon>Orbiliales</taxon>
        <taxon>Orbiliaceae</taxon>
        <taxon>Arthrobotrys</taxon>
    </lineage>
</organism>
<protein>
    <submittedName>
        <fullName evidence="3">Uncharacterized protein</fullName>
    </submittedName>
</protein>
<dbReference type="EMBL" id="JAVHJL010000004">
    <property type="protein sequence ID" value="KAK6505618.1"/>
    <property type="molecule type" value="Genomic_DNA"/>
</dbReference>
<accession>A0AAV9WDQ3</accession>
<feature type="region of interest" description="Disordered" evidence="1">
    <location>
        <begin position="92"/>
        <end position="116"/>
    </location>
</feature>
<proteinExistence type="predicted"/>
<name>A0AAV9WDQ3_9PEZI</name>
<gene>
    <name evidence="3" type="ORF">TWF481_007511</name>
</gene>
<comment type="caution">
    <text evidence="3">The sequence shown here is derived from an EMBL/GenBank/DDBJ whole genome shotgun (WGS) entry which is preliminary data.</text>
</comment>
<feature type="signal peptide" evidence="2">
    <location>
        <begin position="1"/>
        <end position="29"/>
    </location>
</feature>
<feature type="chain" id="PRO_5043463117" evidence="2">
    <location>
        <begin position="30"/>
        <end position="396"/>
    </location>
</feature>
<dbReference type="PROSITE" id="PS51257">
    <property type="entry name" value="PROKAR_LIPOPROTEIN"/>
    <property type="match status" value="1"/>
</dbReference>
<sequence>MQRPRLSNRALLFAFCIGAACCILPFVHARPQDHHYEPTATTQEFDPVPNSAPELDNYVPGLEARGVVPIFRGIGEKVRSFTLANPASVPTGLVEPPVPEPSGPGWAPPLEGEDRTKEEDFNGRECKVGLYKHPWFRNTEPGYGWKSYTRWEGYPLGRSGSLLQKQQRCWNIADVKPDLLDEIRYSVTTGHCDCKFYTKPDCQEHFLGYSRHDSSGELPRDAWAKIESFRCLNNDHYDDFEYCHVTLTNGGDAHEPNGKYNLYFNLLDGYSELQFWYQELYFDRDTIRADKAAGGSRCWAPDPPERQRREGWGQYIRYANASGCSCSIYQNDDCTGEVLREVGGYGTDVQFNWPSTPYIQPGSVRCWTPYGLVGGKRLDKGPNRKSTSFEANKAPK</sequence>
<evidence type="ECO:0000313" key="4">
    <source>
        <dbReference type="Proteomes" id="UP001370758"/>
    </source>
</evidence>
<evidence type="ECO:0000256" key="1">
    <source>
        <dbReference type="SAM" id="MobiDB-lite"/>
    </source>
</evidence>